<evidence type="ECO:0000313" key="5">
    <source>
        <dbReference type="EMBL" id="RJG02545.1"/>
    </source>
</evidence>
<dbReference type="Pfam" id="PF13193">
    <property type="entry name" value="AMP-binding_C"/>
    <property type="match status" value="1"/>
</dbReference>
<dbReference type="NCBIfam" id="NF004797">
    <property type="entry name" value="PRK06145.1"/>
    <property type="match status" value="1"/>
</dbReference>
<dbReference type="InterPro" id="IPR045851">
    <property type="entry name" value="AMP-bd_C_sf"/>
</dbReference>
<protein>
    <submittedName>
        <fullName evidence="5">Long-chain-fatty-acid--CoA ligase</fullName>
    </submittedName>
</protein>
<dbReference type="SUPFAM" id="SSF56801">
    <property type="entry name" value="Acetyl-CoA synthetase-like"/>
    <property type="match status" value="1"/>
</dbReference>
<evidence type="ECO:0000259" key="3">
    <source>
        <dbReference type="Pfam" id="PF00501"/>
    </source>
</evidence>
<dbReference type="InterPro" id="IPR042099">
    <property type="entry name" value="ANL_N_sf"/>
</dbReference>
<gene>
    <name evidence="5" type="ORF">D3878_13980</name>
</gene>
<name>A0A3A3G4F2_9BURK</name>
<dbReference type="PROSITE" id="PS00455">
    <property type="entry name" value="AMP_BINDING"/>
    <property type="match status" value="1"/>
</dbReference>
<evidence type="ECO:0000256" key="2">
    <source>
        <dbReference type="ARBA" id="ARBA00022598"/>
    </source>
</evidence>
<dbReference type="GO" id="GO:0016878">
    <property type="term" value="F:acid-thiol ligase activity"/>
    <property type="evidence" value="ECO:0007669"/>
    <property type="project" value="UniProtKB-ARBA"/>
</dbReference>
<dbReference type="CDD" id="cd17631">
    <property type="entry name" value="FACL_FadD13-like"/>
    <property type="match status" value="1"/>
</dbReference>
<reference evidence="6" key="1">
    <citation type="submission" date="2018-09" db="EMBL/GenBank/DDBJ databases">
        <authorList>
            <person name="Zhu H."/>
        </authorList>
    </citation>
    <scope>NUCLEOTIDE SEQUENCE [LARGE SCALE GENOMIC DNA]</scope>
    <source>
        <strain evidence="6">K1S02-23</strain>
    </source>
</reference>
<dbReference type="PANTHER" id="PTHR43767">
    <property type="entry name" value="LONG-CHAIN-FATTY-ACID--COA LIGASE"/>
    <property type="match status" value="1"/>
</dbReference>
<dbReference type="EMBL" id="QYUQ01000002">
    <property type="protein sequence ID" value="RJG02545.1"/>
    <property type="molecule type" value="Genomic_DNA"/>
</dbReference>
<comment type="caution">
    <text evidence="5">The sequence shown here is derived from an EMBL/GenBank/DDBJ whole genome shotgun (WGS) entry which is preliminary data.</text>
</comment>
<dbReference type="FunFam" id="3.30.300.30:FF:000008">
    <property type="entry name" value="2,3-dihydroxybenzoate-AMP ligase"/>
    <property type="match status" value="1"/>
</dbReference>
<dbReference type="Gene3D" id="3.30.300.30">
    <property type="match status" value="1"/>
</dbReference>
<dbReference type="OrthoDB" id="9766486at2"/>
<dbReference type="InterPro" id="IPR025110">
    <property type="entry name" value="AMP-bd_C"/>
</dbReference>
<keyword evidence="6" id="KW-1185">Reference proteome</keyword>
<evidence type="ECO:0000259" key="4">
    <source>
        <dbReference type="Pfam" id="PF13193"/>
    </source>
</evidence>
<dbReference type="Gene3D" id="3.40.50.12780">
    <property type="entry name" value="N-terminal domain of ligase-like"/>
    <property type="match status" value="1"/>
</dbReference>
<accession>A0A3A3G4F2</accession>
<proteinExistence type="inferred from homology"/>
<feature type="domain" description="AMP-binding enzyme C-terminal" evidence="4">
    <location>
        <begin position="410"/>
        <end position="485"/>
    </location>
</feature>
<sequence>MLNLSALIRYHAMVAPQRPAVIYQDKAISYGEFYDRIRRTAAFLQSWGIGPGDVVALFLKNSPAFLEIAFAASYLGAVFLPINYRLAPAEADFILKDAKARLLFVDEEFKAIQALEIDKVVLDAQHQEDFSGQAADGLHIPEQVARGPEDLARLMYTSGTTSRPKGVMHTYGNISWKSIDHMTVLGINREDRLLVVGPLYHVGAFDLPGIAVLWAGGVLCVHREFDPEAALAAIERHQLTCGWMAPVMLSRTLAVEQPERFDLSSFRWCIGGGEKTPESRIRDFTRVFGAGRYIDGFGMTETCSGDTLMEAGWELKKIGSTGRALPHVEIRIADDSGNSLPPNVDGEICIRGPKVTKGYWNAPEKTAESFYGDWLRTGDIGHLDEDGFLFLTDRAKDMILSGAENVASCEVENVIYQLPEVAEAAVIGVPDENWGERVVAVVVLKPGAKLTYEALATHCRQYLAGFKVPRELILATDLPRNPSGKVLKRRLREEHQGPKN</sequence>
<dbReference type="RefSeq" id="WP_119786046.1">
    <property type="nucleotide sequence ID" value="NZ_QYUQ01000002.1"/>
</dbReference>
<comment type="similarity">
    <text evidence="1">Belongs to the ATP-dependent AMP-binding enzyme family.</text>
</comment>
<organism evidence="5 6">
    <name type="scientific">Noviherbaspirillum sedimenti</name>
    <dbReference type="NCBI Taxonomy" id="2320865"/>
    <lineage>
        <taxon>Bacteria</taxon>
        <taxon>Pseudomonadati</taxon>
        <taxon>Pseudomonadota</taxon>
        <taxon>Betaproteobacteria</taxon>
        <taxon>Burkholderiales</taxon>
        <taxon>Oxalobacteraceae</taxon>
        <taxon>Noviherbaspirillum</taxon>
    </lineage>
</organism>
<dbReference type="Pfam" id="PF00501">
    <property type="entry name" value="AMP-binding"/>
    <property type="match status" value="1"/>
</dbReference>
<evidence type="ECO:0000256" key="1">
    <source>
        <dbReference type="ARBA" id="ARBA00006432"/>
    </source>
</evidence>
<dbReference type="InterPro" id="IPR020845">
    <property type="entry name" value="AMP-binding_CS"/>
</dbReference>
<dbReference type="InterPro" id="IPR050237">
    <property type="entry name" value="ATP-dep_AMP-bd_enzyme"/>
</dbReference>
<evidence type="ECO:0000313" key="6">
    <source>
        <dbReference type="Proteomes" id="UP000266327"/>
    </source>
</evidence>
<keyword evidence="2 5" id="KW-0436">Ligase</keyword>
<dbReference type="PANTHER" id="PTHR43767:SF1">
    <property type="entry name" value="NONRIBOSOMAL PEPTIDE SYNTHASE PES1 (EUROFUNG)-RELATED"/>
    <property type="match status" value="1"/>
</dbReference>
<dbReference type="NCBIfam" id="NF004837">
    <property type="entry name" value="PRK06187.1"/>
    <property type="match status" value="1"/>
</dbReference>
<feature type="domain" description="AMP-dependent synthetase/ligase" evidence="3">
    <location>
        <begin position="11"/>
        <end position="360"/>
    </location>
</feature>
<dbReference type="InterPro" id="IPR000873">
    <property type="entry name" value="AMP-dep_synth/lig_dom"/>
</dbReference>
<dbReference type="AlphaFoldDB" id="A0A3A3G4F2"/>
<dbReference type="Proteomes" id="UP000266327">
    <property type="component" value="Unassembled WGS sequence"/>
</dbReference>